<gene>
    <name evidence="4" type="ORF">C1SCF055_LOCUS31339</name>
</gene>
<dbReference type="SUPFAM" id="SSF52540">
    <property type="entry name" value="P-loop containing nucleoside triphosphate hydrolases"/>
    <property type="match status" value="1"/>
</dbReference>
<keyword evidence="6" id="KW-0347">Helicase</keyword>
<protein>
    <submittedName>
        <fullName evidence="6">DEAD/DEAH box helicase domain-containing protein</fullName>
    </submittedName>
</protein>
<feature type="signal peptide" evidence="2">
    <location>
        <begin position="1"/>
        <end position="20"/>
    </location>
</feature>
<dbReference type="Proteomes" id="UP001152797">
    <property type="component" value="Unassembled WGS sequence"/>
</dbReference>
<dbReference type="SUPFAM" id="SSF54001">
    <property type="entry name" value="Cysteine proteinases"/>
    <property type="match status" value="1"/>
</dbReference>
<dbReference type="GO" id="GO:0004843">
    <property type="term" value="F:cysteine-type deubiquitinase activity"/>
    <property type="evidence" value="ECO:0007669"/>
    <property type="project" value="TreeGrafter"/>
</dbReference>
<keyword evidence="6" id="KW-0067">ATP-binding</keyword>
<dbReference type="PROSITE" id="PS50802">
    <property type="entry name" value="OTU"/>
    <property type="match status" value="1"/>
</dbReference>
<comment type="caution">
    <text evidence="4">The sequence shown here is derived from an EMBL/GenBank/DDBJ whole genome shotgun (WGS) entry which is preliminary data.</text>
</comment>
<keyword evidence="6" id="KW-0547">Nucleotide-binding</keyword>
<dbReference type="InterPro" id="IPR003323">
    <property type="entry name" value="OTU_dom"/>
</dbReference>
<dbReference type="EMBL" id="CAMXCT030003666">
    <property type="protein sequence ID" value="CAL4792942.1"/>
    <property type="molecule type" value="Genomic_DNA"/>
</dbReference>
<feature type="region of interest" description="Disordered" evidence="1">
    <location>
        <begin position="393"/>
        <end position="423"/>
    </location>
</feature>
<evidence type="ECO:0000313" key="5">
    <source>
        <dbReference type="EMBL" id="CAL1159005.1"/>
    </source>
</evidence>
<dbReference type="InterPro" id="IPR027417">
    <property type="entry name" value="P-loop_NTPase"/>
</dbReference>
<keyword evidence="2" id="KW-0732">Signal</keyword>
<reference evidence="4" key="1">
    <citation type="submission" date="2022-10" db="EMBL/GenBank/DDBJ databases">
        <authorList>
            <person name="Chen Y."/>
            <person name="Dougan E. K."/>
            <person name="Chan C."/>
            <person name="Rhodes N."/>
            <person name="Thang M."/>
        </authorList>
    </citation>
    <scope>NUCLEOTIDE SEQUENCE</scope>
</reference>
<evidence type="ECO:0000313" key="7">
    <source>
        <dbReference type="Proteomes" id="UP001152797"/>
    </source>
</evidence>
<organism evidence="4">
    <name type="scientific">Cladocopium goreaui</name>
    <dbReference type="NCBI Taxonomy" id="2562237"/>
    <lineage>
        <taxon>Eukaryota</taxon>
        <taxon>Sar</taxon>
        <taxon>Alveolata</taxon>
        <taxon>Dinophyceae</taxon>
        <taxon>Suessiales</taxon>
        <taxon>Symbiodiniaceae</taxon>
        <taxon>Cladocopium</taxon>
    </lineage>
</organism>
<feature type="chain" id="PRO_5043271078" evidence="2">
    <location>
        <begin position="21"/>
        <end position="1531"/>
    </location>
</feature>
<dbReference type="GO" id="GO:0016579">
    <property type="term" value="P:protein deubiquitination"/>
    <property type="evidence" value="ECO:0007669"/>
    <property type="project" value="TreeGrafter"/>
</dbReference>
<reference evidence="5" key="2">
    <citation type="submission" date="2024-04" db="EMBL/GenBank/DDBJ databases">
        <authorList>
            <person name="Chen Y."/>
            <person name="Shah S."/>
            <person name="Dougan E. K."/>
            <person name="Thang M."/>
            <person name="Chan C."/>
        </authorList>
    </citation>
    <scope>NUCLEOTIDE SEQUENCE [LARGE SCALE GENOMIC DNA]</scope>
</reference>
<feature type="region of interest" description="Disordered" evidence="1">
    <location>
        <begin position="155"/>
        <end position="199"/>
    </location>
</feature>
<keyword evidence="7" id="KW-1185">Reference proteome</keyword>
<evidence type="ECO:0000256" key="1">
    <source>
        <dbReference type="SAM" id="MobiDB-lite"/>
    </source>
</evidence>
<feature type="region of interest" description="Disordered" evidence="1">
    <location>
        <begin position="82"/>
        <end position="115"/>
    </location>
</feature>
<dbReference type="Gene3D" id="3.90.70.80">
    <property type="match status" value="1"/>
</dbReference>
<evidence type="ECO:0000256" key="2">
    <source>
        <dbReference type="SAM" id="SignalP"/>
    </source>
</evidence>
<dbReference type="CDD" id="cd22744">
    <property type="entry name" value="OTU"/>
    <property type="match status" value="1"/>
</dbReference>
<dbReference type="Pfam" id="PF02338">
    <property type="entry name" value="OTU"/>
    <property type="match status" value="1"/>
</dbReference>
<proteinExistence type="predicted"/>
<dbReference type="OrthoDB" id="413284at2759"/>
<evidence type="ECO:0000313" key="6">
    <source>
        <dbReference type="EMBL" id="CAL4792942.1"/>
    </source>
</evidence>
<dbReference type="GO" id="GO:0004386">
    <property type="term" value="F:helicase activity"/>
    <property type="evidence" value="ECO:0007669"/>
    <property type="project" value="UniProtKB-KW"/>
</dbReference>
<dbReference type="InterPro" id="IPR038765">
    <property type="entry name" value="Papain-like_cys_pep_sf"/>
</dbReference>
<accession>A0A9P1D8B5</accession>
<dbReference type="EMBL" id="CAMXCT020003666">
    <property type="protein sequence ID" value="CAL1159005.1"/>
    <property type="molecule type" value="Genomic_DNA"/>
</dbReference>
<feature type="compositionally biased region" description="Basic and acidic residues" evidence="1">
    <location>
        <begin position="1429"/>
        <end position="1441"/>
    </location>
</feature>
<evidence type="ECO:0000259" key="3">
    <source>
        <dbReference type="PROSITE" id="PS50802"/>
    </source>
</evidence>
<sequence length="1531" mass="171561">MAGLFKAMLAVLALCSGGEMNRDDDGQWFVQCRVYCILLTVVSAVSQWCQQFQFTGRRNSPETPEQKLLQGLQNLLKDTLQASSSGASNKKGKGKGSGKSSGKSLPSKQRDANHDGSYGLIQALQKLTARAAKKPQGLLQRLKTLVQVTERGMLRPNRRKKDLPPHEAVPPVKPSTRFKSSENLVDGAPKPKTRWQRDRSWKARAQDWGVKTVLRGPTALCNALDSGDTGALLCQVQNLDDWNEALQISHAAGRTNVTVVLEAAPNMSPELGKLRYHGWTALNTRAAGYADDKLVQRLVWIARCSPNAPTLVPGSVLTGARRPVVQKRGHEAENLVRGFARVKGKDRALQLIKASGSEHKGNVQPLKAENDDDRGNEAMDVSLISVPDASDVEDEPMHVQGTKRKDQAMLTSPQKTGHDKKRMKVPERLQKVPNPGEGNCLFYCLAQAESTPGKSRSHRQVRAFVVAYMTKHFKKYEDFWDGLSPSNIPMEGGFDDYLQALEKDKAWAGYCEIEAYGEAMRRPVLVVHAKDNVVHAFNSHGDKDVVCLWYKDEHYELIVPSDADIQALWQNAEDGGTKGYRGAAKKARLAADNAPKGATRGDSILRLCKRASVSSDVPHRSILPWKLKHRQMYVQLNKFAKEQGPCGGRTARAEWLAMPGRQKCWRQAPKERQEALHKAWRLSATERRQIPALWVGDWNETPDDNAASIFLNGSVLAVTDPDQWDPDQDWAYFHQFAEKSMREALHLCGQPVPRPLSEPRGLQPDVTVGLAIENMQLQGLPDEWANILMFVWGHQVRWLCLGKAVHPTPEHVQTSMPQGDAFAPLALIMLLIRMSLYRSRIISLATWGAWFERLPQSQLPSLRKAWHAISYLQGNASRPLFNLLVGHMYHAEFWATMSSIRTMRQVRALWRRMPRPGGWQSFICARMRELNWEFRGPWMFAHEDLGHVDLSNPDEAVVKLTEHKVRESWRRVQFAFWKKQNRRDRHYLLDVPYEESRVSDARKLFSLTCDSHQRAVMLGSAHSTACYDKMRGHEVREQCAGKTFVAAQCALDKLRSSPDGKILFVAPSIALGLYFVRWLAQSSSNRGQLHKLLWRIVLMEPQSQAFLSLRIKGDRFDWIPLPNSKMRFLLTIIDEAHDFFCTDGNRTFLEEKIEAPRQVLLLSSVSQNSSGAVHFPPAAKEISLTQVVRSTKRIVAGAAAFQASVAEKEQIASLCPAGPPLKAFLFESDAHVFEDYARHTMSALFFVMCIYAGLSFHNRLALLVPNPHFLEKFRDALQRHFLTARLAGRNFKLISFTDSLRILPNIKVEQATHADNAELIVLDTVENAKGLESLIVVCIGLDQKVGEQSANQVGRSIIYQAITRAQLQAVIVNQLLRGGWLEFLGVTKFKSDTFNESTAMAETTTAAAEALTKVQLPSKLAVQASQEALPREDARVQRDAEETGAVARSKPMLEEGQDPTTAPEAGDKPGDKLVVEIKDSSVWDADVIDIKEPISQLQFDPRSPTGKAEEEVASLEVRKYRVSHCTLSLKF</sequence>
<feature type="region of interest" description="Disordered" evidence="1">
    <location>
        <begin position="1426"/>
        <end position="1471"/>
    </location>
</feature>
<dbReference type="InterPro" id="IPR050704">
    <property type="entry name" value="Peptidase_C85-like"/>
</dbReference>
<dbReference type="Gene3D" id="3.40.50.300">
    <property type="entry name" value="P-loop containing nucleotide triphosphate hydrolases"/>
    <property type="match status" value="1"/>
</dbReference>
<evidence type="ECO:0000313" key="4">
    <source>
        <dbReference type="EMBL" id="CAI4005630.1"/>
    </source>
</evidence>
<dbReference type="EMBL" id="CAMXCT010003666">
    <property type="protein sequence ID" value="CAI4005630.1"/>
    <property type="molecule type" value="Genomic_DNA"/>
</dbReference>
<name>A0A9P1D8B5_9DINO</name>
<keyword evidence="6" id="KW-0378">Hydrolase</keyword>
<dbReference type="PANTHER" id="PTHR12419">
    <property type="entry name" value="OTU DOMAIN CONTAINING PROTEIN"/>
    <property type="match status" value="1"/>
</dbReference>
<feature type="domain" description="OTU" evidence="3">
    <location>
        <begin position="429"/>
        <end position="561"/>
    </location>
</feature>